<gene>
    <name evidence="1" type="ORF">I4Q42_12185</name>
</gene>
<proteinExistence type="predicted"/>
<dbReference type="Proteomes" id="UP000639859">
    <property type="component" value="Unassembled WGS sequence"/>
</dbReference>
<accession>A0ABS0T0N9</accession>
<keyword evidence="2" id="KW-1185">Reference proteome</keyword>
<evidence type="ECO:0000313" key="1">
    <source>
        <dbReference type="EMBL" id="MBI1684427.1"/>
    </source>
</evidence>
<protein>
    <submittedName>
        <fullName evidence="1">Uncharacterized protein</fullName>
    </submittedName>
</protein>
<comment type="caution">
    <text evidence="1">The sequence shown here is derived from an EMBL/GenBank/DDBJ whole genome shotgun (WGS) entry which is preliminary data.</text>
</comment>
<dbReference type="RefSeq" id="WP_198576340.1">
    <property type="nucleotide sequence ID" value="NZ_JADWOX010000007.1"/>
</dbReference>
<dbReference type="EMBL" id="JADWOX010000007">
    <property type="protein sequence ID" value="MBI1684427.1"/>
    <property type="molecule type" value="Genomic_DNA"/>
</dbReference>
<evidence type="ECO:0000313" key="2">
    <source>
        <dbReference type="Proteomes" id="UP000639859"/>
    </source>
</evidence>
<sequence length="90" mass="9869">MAKLTVRELERSALRYAIREREALVHAIGDSTNPSDVRERERANALILGWKAMLKRRHGFVEAPPAGKAVDIFTLAAQSGRAALSDKGEG</sequence>
<organism evidence="1 2">
    <name type="scientific">Caulobacter hibisci</name>
    <dbReference type="NCBI Taxonomy" id="2035993"/>
    <lineage>
        <taxon>Bacteria</taxon>
        <taxon>Pseudomonadati</taxon>
        <taxon>Pseudomonadota</taxon>
        <taxon>Alphaproteobacteria</taxon>
        <taxon>Caulobacterales</taxon>
        <taxon>Caulobacteraceae</taxon>
        <taxon>Caulobacter</taxon>
    </lineage>
</organism>
<reference evidence="1 2" key="1">
    <citation type="submission" date="2020-11" db="EMBL/GenBank/DDBJ databases">
        <title>genome sequence of strain KACC 18849.</title>
        <authorList>
            <person name="Gao J."/>
            <person name="Zhang X."/>
        </authorList>
    </citation>
    <scope>NUCLEOTIDE SEQUENCE [LARGE SCALE GENOMIC DNA]</scope>
    <source>
        <strain evidence="1 2">KACC 18849</strain>
    </source>
</reference>
<name>A0ABS0T0N9_9CAUL</name>